<dbReference type="STRING" id="1574624.GCA_001642025_00920"/>
<reference evidence="2 3" key="1">
    <citation type="submission" date="2011-07" db="EMBL/GenBank/DDBJ databases">
        <title>Genome Sequence of Propionibacterium acnes SK182B-JCVI.</title>
        <authorList>
            <person name="Durkin A.S."/>
            <person name="Madupu R."/>
            <person name="Hostetler J."/>
            <person name="Radune D."/>
            <person name="Torralba M."/>
            <person name="Methe B."/>
            <person name="Sutton G."/>
            <person name="Strausberg R.L."/>
            <person name="Nelson K.E."/>
        </authorList>
    </citation>
    <scope>NUCLEOTIDE SEQUENCE [LARGE SCALE GENOMIC DNA]</scope>
    <source>
        <strain evidence="2 3">SK182B-JCVI</strain>
    </source>
</reference>
<evidence type="ECO:0000313" key="2">
    <source>
        <dbReference type="EMBL" id="EGR95059.1"/>
    </source>
</evidence>
<dbReference type="eggNOG" id="COG2153">
    <property type="taxonomic scope" value="Bacteria"/>
</dbReference>
<evidence type="ECO:0000259" key="1">
    <source>
        <dbReference type="PROSITE" id="PS51186"/>
    </source>
</evidence>
<dbReference type="PROSITE" id="PS51186">
    <property type="entry name" value="GNAT"/>
    <property type="match status" value="1"/>
</dbReference>
<dbReference type="EMBL" id="AFUN01000043">
    <property type="protein sequence ID" value="EGR95059.1"/>
    <property type="molecule type" value="Genomic_DNA"/>
</dbReference>
<dbReference type="Proteomes" id="UP000007832">
    <property type="component" value="Unassembled WGS sequence"/>
</dbReference>
<dbReference type="Pfam" id="PF00583">
    <property type="entry name" value="Acetyltransf_1"/>
    <property type="match status" value="1"/>
</dbReference>
<dbReference type="CDD" id="cd04301">
    <property type="entry name" value="NAT_SF"/>
    <property type="match status" value="1"/>
</dbReference>
<evidence type="ECO:0000313" key="3">
    <source>
        <dbReference type="Proteomes" id="UP000007832"/>
    </source>
</evidence>
<dbReference type="PATRIC" id="fig|1051006.4.peg.1915"/>
<dbReference type="Gene3D" id="3.40.630.30">
    <property type="match status" value="1"/>
</dbReference>
<name>F9NXK2_9ACTN</name>
<dbReference type="InterPro" id="IPR016181">
    <property type="entry name" value="Acyl_CoA_acyltransferase"/>
</dbReference>
<sequence length="169" mass="18344">MMSSSPRENDADAVGTGLQSGDVDLRHAHAMSMDVTTLYTCLWLRSAVFHGEQRCTEPDLDGRELEPTTVLVWASVGGRPVGTLRILDDQDHLVIGRVAVDVGSRGLHIGRRMMDLALEIAGADGREVALHARLTSRTGTAILDSSLPVRTLRRLGLITSRWFCVAKAA</sequence>
<proteinExistence type="predicted"/>
<dbReference type="InterPro" id="IPR000182">
    <property type="entry name" value="GNAT_dom"/>
</dbReference>
<accession>F9NXK2</accession>
<comment type="caution">
    <text evidence="2">The sequence shown here is derived from an EMBL/GenBank/DDBJ whole genome shotgun (WGS) entry which is preliminary data.</text>
</comment>
<feature type="domain" description="N-acetyltransferase" evidence="1">
    <location>
        <begin position="28"/>
        <end position="169"/>
    </location>
</feature>
<organism evidence="2 3">
    <name type="scientific">[Propionibacterium] namnetense SK182B-JCVI</name>
    <dbReference type="NCBI Taxonomy" id="1051006"/>
    <lineage>
        <taxon>Bacteria</taxon>
        <taxon>Bacillati</taxon>
        <taxon>Actinomycetota</taxon>
        <taxon>Actinomycetes</taxon>
        <taxon>Propionibacteriales</taxon>
        <taxon>Propionibacteriaceae</taxon>
        <taxon>Cutibacterium</taxon>
    </lineage>
</organism>
<gene>
    <name evidence="2" type="ORF">HMPREF1162_1001</name>
</gene>
<dbReference type="GO" id="GO:0016747">
    <property type="term" value="F:acyltransferase activity, transferring groups other than amino-acyl groups"/>
    <property type="evidence" value="ECO:0007669"/>
    <property type="project" value="InterPro"/>
</dbReference>
<dbReference type="AlphaFoldDB" id="F9NXK2"/>
<protein>
    <submittedName>
        <fullName evidence="2">Acetyltransferase, GNAT family</fullName>
    </submittedName>
</protein>
<dbReference type="SUPFAM" id="SSF55729">
    <property type="entry name" value="Acyl-CoA N-acyltransferases (Nat)"/>
    <property type="match status" value="1"/>
</dbReference>
<keyword evidence="2" id="KW-0808">Transferase</keyword>